<proteinExistence type="inferred from homology"/>
<evidence type="ECO:0000256" key="7">
    <source>
        <dbReference type="ARBA" id="ARBA00022722"/>
    </source>
</evidence>
<name>A0A1Y3BLE4_EURMA</name>
<dbReference type="EC" id="3.1.13.4" evidence="5"/>
<evidence type="ECO:0000313" key="16">
    <source>
        <dbReference type="EMBL" id="OTF80927.1"/>
    </source>
</evidence>
<dbReference type="EMBL" id="MUJZ01016016">
    <property type="protein sequence ID" value="OTF80927.1"/>
    <property type="molecule type" value="Genomic_DNA"/>
</dbReference>
<comment type="subcellular location">
    <subcellularLocation>
        <location evidence="3">Cytoplasm</location>
    </subcellularLocation>
    <subcellularLocation>
        <location evidence="2">Nucleus</location>
    </subcellularLocation>
</comment>
<dbReference type="GO" id="GO:0030014">
    <property type="term" value="C:CCR4-NOT complex"/>
    <property type="evidence" value="ECO:0007669"/>
    <property type="project" value="InterPro"/>
</dbReference>
<reference evidence="16 17" key="1">
    <citation type="submission" date="2017-03" db="EMBL/GenBank/DDBJ databases">
        <title>Genome Survey of Euroglyphus maynei.</title>
        <authorList>
            <person name="Arlian L.G."/>
            <person name="Morgan M.S."/>
            <person name="Rider S.D."/>
        </authorList>
    </citation>
    <scope>NUCLEOTIDE SEQUENCE [LARGE SCALE GENOMIC DNA]</scope>
    <source>
        <strain evidence="16">Arlian Lab</strain>
        <tissue evidence="16">Whole body</tissue>
    </source>
</reference>
<dbReference type="PANTHER" id="PTHR10797">
    <property type="entry name" value="CCR4-NOT TRANSCRIPTION COMPLEX SUBUNIT"/>
    <property type="match status" value="1"/>
</dbReference>
<sequence>MPSAYGHTNGHHLVNTNSMAAALTNGQTPNSHISASSTASPHRHAGSMSAGGHPANQIQTQTPQTNEDVGIREVWAHNLDEEFVRIRKIVQHYPFVAMDTEFPGVVAKPIGQFTSNSEYMYQIMRSNITLLKIIQIGLTFMNAEGKKPDGYCTWQYVCPRIDRVAHEFRHTI</sequence>
<accession>A0A1Y3BLE4</accession>
<evidence type="ECO:0000256" key="5">
    <source>
        <dbReference type="ARBA" id="ARBA00012161"/>
    </source>
</evidence>
<keyword evidence="7" id="KW-0540">Nuclease</keyword>
<protein>
    <recommendedName>
        <fullName evidence="5">poly(A)-specific ribonuclease</fullName>
        <ecNumber evidence="5">3.1.13.4</ecNumber>
    </recommendedName>
</protein>
<dbReference type="Gene3D" id="3.30.420.10">
    <property type="entry name" value="Ribonuclease H-like superfamily/Ribonuclease H"/>
    <property type="match status" value="1"/>
</dbReference>
<dbReference type="GO" id="GO:0003723">
    <property type="term" value="F:RNA binding"/>
    <property type="evidence" value="ECO:0007669"/>
    <property type="project" value="UniProtKB-KW"/>
</dbReference>
<evidence type="ECO:0000256" key="15">
    <source>
        <dbReference type="SAM" id="MobiDB-lite"/>
    </source>
</evidence>
<dbReference type="GO" id="GO:0005634">
    <property type="term" value="C:nucleus"/>
    <property type="evidence" value="ECO:0007669"/>
    <property type="project" value="UniProtKB-SubCell"/>
</dbReference>
<keyword evidence="6" id="KW-0963">Cytoplasm</keyword>
<keyword evidence="10" id="KW-0269">Exonuclease</keyword>
<comment type="catalytic activity">
    <reaction evidence="1">
        <text>Exonucleolytic cleavage of poly(A) to 5'-AMP.</text>
        <dbReference type="EC" id="3.1.13.4"/>
    </reaction>
</comment>
<dbReference type="Proteomes" id="UP000194236">
    <property type="component" value="Unassembled WGS sequence"/>
</dbReference>
<dbReference type="GO" id="GO:0005737">
    <property type="term" value="C:cytoplasm"/>
    <property type="evidence" value="ECO:0007669"/>
    <property type="project" value="UniProtKB-SubCell"/>
</dbReference>
<feature type="region of interest" description="Disordered" evidence="15">
    <location>
        <begin position="23"/>
        <end position="65"/>
    </location>
</feature>
<evidence type="ECO:0000256" key="13">
    <source>
        <dbReference type="ARBA" id="ARBA00023163"/>
    </source>
</evidence>
<dbReference type="InterPro" id="IPR039637">
    <property type="entry name" value="CNOT7/CNOT8/Pop2"/>
</dbReference>
<dbReference type="OrthoDB" id="1164111at2759"/>
<dbReference type="InterPro" id="IPR012337">
    <property type="entry name" value="RNaseH-like_sf"/>
</dbReference>
<dbReference type="GO" id="GO:0046872">
    <property type="term" value="F:metal ion binding"/>
    <property type="evidence" value="ECO:0007669"/>
    <property type="project" value="UniProtKB-KW"/>
</dbReference>
<keyword evidence="14" id="KW-0539">Nucleus</keyword>
<keyword evidence="12" id="KW-0805">Transcription regulation</keyword>
<organism evidence="16 17">
    <name type="scientific">Euroglyphus maynei</name>
    <name type="common">Mayne's house dust mite</name>
    <dbReference type="NCBI Taxonomy" id="6958"/>
    <lineage>
        <taxon>Eukaryota</taxon>
        <taxon>Metazoa</taxon>
        <taxon>Ecdysozoa</taxon>
        <taxon>Arthropoda</taxon>
        <taxon>Chelicerata</taxon>
        <taxon>Arachnida</taxon>
        <taxon>Acari</taxon>
        <taxon>Acariformes</taxon>
        <taxon>Sarcoptiformes</taxon>
        <taxon>Astigmata</taxon>
        <taxon>Psoroptidia</taxon>
        <taxon>Analgoidea</taxon>
        <taxon>Pyroglyphidae</taxon>
        <taxon>Pyroglyphinae</taxon>
        <taxon>Euroglyphus</taxon>
    </lineage>
</organism>
<evidence type="ECO:0000313" key="17">
    <source>
        <dbReference type="Proteomes" id="UP000194236"/>
    </source>
</evidence>
<dbReference type="InterPro" id="IPR036397">
    <property type="entry name" value="RNaseH_sf"/>
</dbReference>
<dbReference type="GO" id="GO:0004535">
    <property type="term" value="F:poly(A)-specific ribonuclease activity"/>
    <property type="evidence" value="ECO:0007669"/>
    <property type="project" value="UniProtKB-EC"/>
</dbReference>
<evidence type="ECO:0000256" key="11">
    <source>
        <dbReference type="ARBA" id="ARBA00022884"/>
    </source>
</evidence>
<keyword evidence="13" id="KW-0804">Transcription</keyword>
<keyword evidence="11" id="KW-0694">RNA-binding</keyword>
<evidence type="ECO:0000256" key="2">
    <source>
        <dbReference type="ARBA" id="ARBA00004123"/>
    </source>
</evidence>
<comment type="similarity">
    <text evidence="4">Belongs to the CAF1 family.</text>
</comment>
<comment type="caution">
    <text evidence="16">The sequence shown here is derived from an EMBL/GenBank/DDBJ whole genome shotgun (WGS) entry which is preliminary data.</text>
</comment>
<feature type="compositionally biased region" description="Polar residues" evidence="15">
    <location>
        <begin position="56"/>
        <end position="65"/>
    </location>
</feature>
<evidence type="ECO:0000256" key="3">
    <source>
        <dbReference type="ARBA" id="ARBA00004496"/>
    </source>
</evidence>
<evidence type="ECO:0000256" key="1">
    <source>
        <dbReference type="ARBA" id="ARBA00001663"/>
    </source>
</evidence>
<evidence type="ECO:0000256" key="9">
    <source>
        <dbReference type="ARBA" id="ARBA00022801"/>
    </source>
</evidence>
<dbReference type="AlphaFoldDB" id="A0A1Y3BLE4"/>
<feature type="compositionally biased region" description="Polar residues" evidence="15">
    <location>
        <begin position="23"/>
        <end position="40"/>
    </location>
</feature>
<evidence type="ECO:0000256" key="14">
    <source>
        <dbReference type="ARBA" id="ARBA00023242"/>
    </source>
</evidence>
<gene>
    <name evidence="16" type="ORF">BLA29_003008</name>
</gene>
<dbReference type="Pfam" id="PF04857">
    <property type="entry name" value="CAF1"/>
    <property type="match status" value="1"/>
</dbReference>
<evidence type="ECO:0000256" key="12">
    <source>
        <dbReference type="ARBA" id="ARBA00023015"/>
    </source>
</evidence>
<keyword evidence="8" id="KW-0479">Metal-binding</keyword>
<dbReference type="SUPFAM" id="SSF53098">
    <property type="entry name" value="Ribonuclease H-like"/>
    <property type="match status" value="1"/>
</dbReference>
<keyword evidence="17" id="KW-1185">Reference proteome</keyword>
<evidence type="ECO:0000256" key="4">
    <source>
        <dbReference type="ARBA" id="ARBA00008372"/>
    </source>
</evidence>
<evidence type="ECO:0000256" key="6">
    <source>
        <dbReference type="ARBA" id="ARBA00022490"/>
    </source>
</evidence>
<evidence type="ECO:0000256" key="8">
    <source>
        <dbReference type="ARBA" id="ARBA00022723"/>
    </source>
</evidence>
<keyword evidence="9" id="KW-0378">Hydrolase</keyword>
<dbReference type="InterPro" id="IPR006941">
    <property type="entry name" value="RNase_CAF1"/>
</dbReference>
<evidence type="ECO:0000256" key="10">
    <source>
        <dbReference type="ARBA" id="ARBA00022839"/>
    </source>
</evidence>